<evidence type="ECO:0000256" key="1">
    <source>
        <dbReference type="ARBA" id="ARBA00004477"/>
    </source>
</evidence>
<dbReference type="GO" id="GO:0005789">
    <property type="term" value="C:endoplasmic reticulum membrane"/>
    <property type="evidence" value="ECO:0007669"/>
    <property type="project" value="UniProtKB-SubCell"/>
</dbReference>
<keyword evidence="5" id="KW-0443">Lipid metabolism</keyword>
<dbReference type="EMBL" id="JAAARO010000019">
    <property type="protein sequence ID" value="KAF5730755.1"/>
    <property type="molecule type" value="Genomic_DNA"/>
</dbReference>
<evidence type="ECO:0000313" key="9">
    <source>
        <dbReference type="EMBL" id="KAF5730755.1"/>
    </source>
</evidence>
<feature type="region of interest" description="Disordered" evidence="7">
    <location>
        <begin position="476"/>
        <end position="609"/>
    </location>
</feature>
<feature type="transmembrane region" description="Helical" evidence="8">
    <location>
        <begin position="194"/>
        <end position="227"/>
    </location>
</feature>
<evidence type="ECO:0000256" key="3">
    <source>
        <dbReference type="ARBA" id="ARBA00022824"/>
    </source>
</evidence>
<comment type="caution">
    <text evidence="9">The sequence shown here is derived from an EMBL/GenBank/DDBJ whole genome shotgun (WGS) entry which is preliminary data.</text>
</comment>
<dbReference type="InterPro" id="IPR009617">
    <property type="entry name" value="Seipin"/>
</dbReference>
<evidence type="ECO:0000256" key="7">
    <source>
        <dbReference type="SAM" id="MobiDB-lite"/>
    </source>
</evidence>
<proteinExistence type="predicted"/>
<comment type="subcellular location">
    <subcellularLocation>
        <location evidence="1">Endoplasmic reticulum membrane</location>
        <topology evidence="1">Multi-pass membrane protein</topology>
    </subcellularLocation>
</comment>
<evidence type="ECO:0000256" key="4">
    <source>
        <dbReference type="ARBA" id="ARBA00022989"/>
    </source>
</evidence>
<dbReference type="AlphaFoldDB" id="A0A7J7C9Z9"/>
<name>A0A7J7C9Z9_TRIWF</name>
<gene>
    <name evidence="9" type="ORF">HS088_TW19G00351</name>
</gene>
<sequence length="617" mass="69134">MDESKTWKGDGDENFLRSQSLSVVLKLYLLKFVVYGAEKVLKDGKSVRLNSLAFDRPRSFSSKDLASSSKERRCRAVVNNALQENERNDEEYVNVSRLVNHPSLGGYSGGGLLPLNFFAYLAILPIKFMGFQINVLVSLLTFPIRLSYLSLMFFIFPIRSLKELRRCLIKRVFQMWDVRSKSVKQKAQKSMLNVAMRLGCGFFWSSYVFFLLLGLLVSGFVLGSLIVRQIAVQPIQITESLNFDYTKPSPVALVPIMSSPGMTDTMKQRGARAIPYNHKLRLTVSLTLPESEYNRKLGVFVVRVDFLSANGEVTASSSHPSMLRFKSEQLRHVEAIIRSAAIIPGLQSESQILNIKMKEFTEGLEPTAYLKVVLEQRAEFEYGAGIPEIYGSLGHQIKRIAHSNINHEPLVVKRFLSIESKRLVPSGPNPEESPDVPPFDKKSLWFRSNRLVPSGPNPEESPDVPPFDKKSLWIGSKRLVPSGPNPEESPDVPPFDKKSLWIGSKRLVPSGPNPEESPDVPPSEKKSLWIGSKRLVPSGPNPEESPDVPPFDEKLLWIGSKRLVPSGPNPQESPDVPPFDKKSLWIGSKRLVPSGPNPEESPDVPPFDKKICRLTTM</sequence>
<evidence type="ECO:0000256" key="2">
    <source>
        <dbReference type="ARBA" id="ARBA00022692"/>
    </source>
</evidence>
<dbReference type="Pfam" id="PF06775">
    <property type="entry name" value="Seipin"/>
    <property type="match status" value="1"/>
</dbReference>
<keyword evidence="10" id="KW-1185">Reference proteome</keyword>
<dbReference type="GO" id="GO:0140042">
    <property type="term" value="P:lipid droplet formation"/>
    <property type="evidence" value="ECO:0007669"/>
    <property type="project" value="UniProtKB-ARBA"/>
</dbReference>
<dbReference type="PANTHER" id="PTHR21212:SF6">
    <property type="entry name" value="SEIPIN-2-LIKE"/>
    <property type="match status" value="1"/>
</dbReference>
<dbReference type="InParanoid" id="A0A7J7C9Z9"/>
<feature type="transmembrane region" description="Helical" evidence="8">
    <location>
        <begin position="104"/>
        <end position="123"/>
    </location>
</feature>
<dbReference type="GO" id="GO:0006629">
    <property type="term" value="P:lipid metabolic process"/>
    <property type="evidence" value="ECO:0007669"/>
    <property type="project" value="UniProtKB-KW"/>
</dbReference>
<keyword evidence="2 8" id="KW-0812">Transmembrane</keyword>
<evidence type="ECO:0000256" key="5">
    <source>
        <dbReference type="ARBA" id="ARBA00023098"/>
    </source>
</evidence>
<dbReference type="PANTHER" id="PTHR21212">
    <property type="entry name" value="BERNARDINELLI-SEIP CONGENITAL LIPODYSTROPHY 2 HOMOLOG BSCL2 PROTEIN"/>
    <property type="match status" value="1"/>
</dbReference>
<keyword evidence="3" id="KW-0256">Endoplasmic reticulum</keyword>
<dbReference type="Proteomes" id="UP000593562">
    <property type="component" value="Unassembled WGS sequence"/>
</dbReference>
<keyword evidence="6 8" id="KW-0472">Membrane</keyword>
<evidence type="ECO:0000256" key="6">
    <source>
        <dbReference type="ARBA" id="ARBA00023136"/>
    </source>
</evidence>
<evidence type="ECO:0000256" key="8">
    <source>
        <dbReference type="SAM" id="Phobius"/>
    </source>
</evidence>
<feature type="transmembrane region" description="Helical" evidence="8">
    <location>
        <begin position="135"/>
        <end position="156"/>
    </location>
</feature>
<accession>A0A7J7C9Z9</accession>
<evidence type="ECO:0000313" key="10">
    <source>
        <dbReference type="Proteomes" id="UP000593562"/>
    </source>
</evidence>
<protein>
    <submittedName>
        <fullName evidence="9">Uncharacterized protein</fullName>
    </submittedName>
</protein>
<dbReference type="CDD" id="cd23995">
    <property type="entry name" value="Seipin_BSCL2_like"/>
    <property type="match status" value="1"/>
</dbReference>
<reference evidence="9 10" key="1">
    <citation type="journal article" date="2020" name="Nat. Commun.">
        <title>Genome of Tripterygium wilfordii and identification of cytochrome P450 involved in triptolide biosynthesis.</title>
        <authorList>
            <person name="Tu L."/>
            <person name="Su P."/>
            <person name="Zhang Z."/>
            <person name="Gao L."/>
            <person name="Wang J."/>
            <person name="Hu T."/>
            <person name="Zhou J."/>
            <person name="Zhang Y."/>
            <person name="Zhao Y."/>
            <person name="Liu Y."/>
            <person name="Song Y."/>
            <person name="Tong Y."/>
            <person name="Lu Y."/>
            <person name="Yang J."/>
            <person name="Xu C."/>
            <person name="Jia M."/>
            <person name="Peters R.J."/>
            <person name="Huang L."/>
            <person name="Gao W."/>
        </authorList>
    </citation>
    <scope>NUCLEOTIDE SEQUENCE [LARGE SCALE GENOMIC DNA]</scope>
    <source>
        <strain evidence="10">cv. XIE 37</strain>
        <tissue evidence="9">Leaf</tissue>
    </source>
</reference>
<organism evidence="9 10">
    <name type="scientific">Tripterygium wilfordii</name>
    <name type="common">Thunder God vine</name>
    <dbReference type="NCBI Taxonomy" id="458696"/>
    <lineage>
        <taxon>Eukaryota</taxon>
        <taxon>Viridiplantae</taxon>
        <taxon>Streptophyta</taxon>
        <taxon>Embryophyta</taxon>
        <taxon>Tracheophyta</taxon>
        <taxon>Spermatophyta</taxon>
        <taxon>Magnoliopsida</taxon>
        <taxon>eudicotyledons</taxon>
        <taxon>Gunneridae</taxon>
        <taxon>Pentapetalae</taxon>
        <taxon>rosids</taxon>
        <taxon>fabids</taxon>
        <taxon>Celastrales</taxon>
        <taxon>Celastraceae</taxon>
        <taxon>Tripterygium</taxon>
    </lineage>
</organism>
<keyword evidence="4 8" id="KW-1133">Transmembrane helix</keyword>